<protein>
    <submittedName>
        <fullName evidence="2">DUF3971 domain-containing protein</fullName>
    </submittedName>
</protein>
<comment type="caution">
    <text evidence="2">The sequence shown here is derived from an EMBL/GenBank/DDBJ whole genome shotgun (WGS) entry which is preliminary data.</text>
</comment>
<dbReference type="RefSeq" id="WP_341604161.1">
    <property type="nucleotide sequence ID" value="NZ_JBAKAW010000246.1"/>
</dbReference>
<feature type="non-terminal residue" evidence="2">
    <location>
        <position position="72"/>
    </location>
</feature>
<dbReference type="EMBL" id="JBAKAW010000246">
    <property type="protein sequence ID" value="MEL0657439.1"/>
    <property type="molecule type" value="Genomic_DNA"/>
</dbReference>
<organism evidence="2 3">
    <name type="scientific">Pseudoalteromonas issachenkonii</name>
    <dbReference type="NCBI Taxonomy" id="152297"/>
    <lineage>
        <taxon>Bacteria</taxon>
        <taxon>Pseudomonadati</taxon>
        <taxon>Pseudomonadota</taxon>
        <taxon>Gammaproteobacteria</taxon>
        <taxon>Alteromonadales</taxon>
        <taxon>Pseudoalteromonadaceae</taxon>
        <taxon>Pseudoalteromonas</taxon>
    </lineage>
</organism>
<dbReference type="Pfam" id="PF13116">
    <property type="entry name" value="YhdP"/>
    <property type="match status" value="1"/>
</dbReference>
<evidence type="ECO:0000259" key="1">
    <source>
        <dbReference type="Pfam" id="PF13116"/>
    </source>
</evidence>
<gene>
    <name evidence="2" type="ORF">V6257_20870</name>
</gene>
<dbReference type="Proteomes" id="UP001371391">
    <property type="component" value="Unassembled WGS sequence"/>
</dbReference>
<sequence length="72" mass="7968">TDGGGQFDVLAQIHNATNEFDSRWPAVTNANVQLHFANERMDIYSQQGKLVNLDIGYSVQVSIADLMNADEL</sequence>
<feature type="domain" description="YhdP central" evidence="1">
    <location>
        <begin position="2"/>
        <end position="70"/>
    </location>
</feature>
<evidence type="ECO:0000313" key="2">
    <source>
        <dbReference type="EMBL" id="MEL0657439.1"/>
    </source>
</evidence>
<evidence type="ECO:0000313" key="3">
    <source>
        <dbReference type="Proteomes" id="UP001371391"/>
    </source>
</evidence>
<feature type="non-terminal residue" evidence="2">
    <location>
        <position position="1"/>
    </location>
</feature>
<dbReference type="PANTHER" id="PTHR38690">
    <property type="entry name" value="PROTEASE-RELATED"/>
    <property type="match status" value="1"/>
</dbReference>
<keyword evidence="3" id="KW-1185">Reference proteome</keyword>
<proteinExistence type="predicted"/>
<name>A0ABU9H6E4_9GAMM</name>
<dbReference type="InterPro" id="IPR011836">
    <property type="entry name" value="YhdP"/>
</dbReference>
<reference evidence="2 3" key="1">
    <citation type="submission" date="2024-02" db="EMBL/GenBank/DDBJ databases">
        <title>Bacteria isolated from the canopy kelp, Nereocystis luetkeana.</title>
        <authorList>
            <person name="Pfister C.A."/>
            <person name="Younker I.T."/>
            <person name="Light S.H."/>
        </authorList>
    </citation>
    <scope>NUCLEOTIDE SEQUENCE [LARGE SCALE GENOMIC DNA]</scope>
    <source>
        <strain evidence="2 3">TI.1.03</strain>
    </source>
</reference>
<dbReference type="PANTHER" id="PTHR38690:SF1">
    <property type="entry name" value="PROTEASE"/>
    <property type="match status" value="1"/>
</dbReference>
<dbReference type="InterPro" id="IPR025263">
    <property type="entry name" value="YhdP_central"/>
</dbReference>
<accession>A0ABU9H6E4</accession>